<organism evidence="1 2">
    <name type="scientific">Xenoophorus captivus</name>
    <dbReference type="NCBI Taxonomy" id="1517983"/>
    <lineage>
        <taxon>Eukaryota</taxon>
        <taxon>Metazoa</taxon>
        <taxon>Chordata</taxon>
        <taxon>Craniata</taxon>
        <taxon>Vertebrata</taxon>
        <taxon>Euteleostomi</taxon>
        <taxon>Actinopterygii</taxon>
        <taxon>Neopterygii</taxon>
        <taxon>Teleostei</taxon>
        <taxon>Neoteleostei</taxon>
        <taxon>Acanthomorphata</taxon>
        <taxon>Ovalentaria</taxon>
        <taxon>Atherinomorphae</taxon>
        <taxon>Cyprinodontiformes</taxon>
        <taxon>Goodeidae</taxon>
        <taxon>Xenoophorus</taxon>
    </lineage>
</organism>
<reference evidence="1 2" key="1">
    <citation type="submission" date="2021-06" db="EMBL/GenBank/DDBJ databases">
        <authorList>
            <person name="Palmer J.M."/>
        </authorList>
    </citation>
    <scope>NUCLEOTIDE SEQUENCE [LARGE SCALE GENOMIC DNA]</scope>
    <source>
        <strain evidence="1 2">XC_2019</strain>
        <tissue evidence="1">Muscle</tissue>
    </source>
</reference>
<protein>
    <submittedName>
        <fullName evidence="1">Uncharacterized protein</fullName>
    </submittedName>
</protein>
<accession>A0ABV0RN11</accession>
<proteinExistence type="predicted"/>
<sequence>RLPYLWSVAVLKEYNIRCHYETKHLAFSHYKGDVRKNKTTDLLAKLLNKAL</sequence>
<name>A0ABV0RN11_9TELE</name>
<evidence type="ECO:0000313" key="2">
    <source>
        <dbReference type="Proteomes" id="UP001434883"/>
    </source>
</evidence>
<dbReference type="EMBL" id="JAHRIN010051515">
    <property type="protein sequence ID" value="MEQ2209574.1"/>
    <property type="molecule type" value="Genomic_DNA"/>
</dbReference>
<feature type="non-terminal residue" evidence="1">
    <location>
        <position position="1"/>
    </location>
</feature>
<keyword evidence="2" id="KW-1185">Reference proteome</keyword>
<gene>
    <name evidence="1" type="ORF">XENOCAPTIV_001111</name>
</gene>
<dbReference type="Proteomes" id="UP001434883">
    <property type="component" value="Unassembled WGS sequence"/>
</dbReference>
<comment type="caution">
    <text evidence="1">The sequence shown here is derived from an EMBL/GenBank/DDBJ whole genome shotgun (WGS) entry which is preliminary data.</text>
</comment>
<evidence type="ECO:0000313" key="1">
    <source>
        <dbReference type="EMBL" id="MEQ2209574.1"/>
    </source>
</evidence>